<keyword evidence="2" id="KW-1185">Reference proteome</keyword>
<organism evidence="1 2">
    <name type="scientific">Bimuria novae-zelandiae CBS 107.79</name>
    <dbReference type="NCBI Taxonomy" id="1447943"/>
    <lineage>
        <taxon>Eukaryota</taxon>
        <taxon>Fungi</taxon>
        <taxon>Dikarya</taxon>
        <taxon>Ascomycota</taxon>
        <taxon>Pezizomycotina</taxon>
        <taxon>Dothideomycetes</taxon>
        <taxon>Pleosporomycetidae</taxon>
        <taxon>Pleosporales</taxon>
        <taxon>Massarineae</taxon>
        <taxon>Didymosphaeriaceae</taxon>
        <taxon>Bimuria</taxon>
    </lineage>
</organism>
<protein>
    <submittedName>
        <fullName evidence="1">Uncharacterized protein</fullName>
    </submittedName>
</protein>
<proteinExistence type="predicted"/>
<reference evidence="1" key="1">
    <citation type="journal article" date="2020" name="Stud. Mycol.">
        <title>101 Dothideomycetes genomes: a test case for predicting lifestyles and emergence of pathogens.</title>
        <authorList>
            <person name="Haridas S."/>
            <person name="Albert R."/>
            <person name="Binder M."/>
            <person name="Bloem J."/>
            <person name="Labutti K."/>
            <person name="Salamov A."/>
            <person name="Andreopoulos B."/>
            <person name="Baker S."/>
            <person name="Barry K."/>
            <person name="Bills G."/>
            <person name="Bluhm B."/>
            <person name="Cannon C."/>
            <person name="Castanera R."/>
            <person name="Culley D."/>
            <person name="Daum C."/>
            <person name="Ezra D."/>
            <person name="Gonzalez J."/>
            <person name="Henrissat B."/>
            <person name="Kuo A."/>
            <person name="Liang C."/>
            <person name="Lipzen A."/>
            <person name="Lutzoni F."/>
            <person name="Magnuson J."/>
            <person name="Mondo S."/>
            <person name="Nolan M."/>
            <person name="Ohm R."/>
            <person name="Pangilinan J."/>
            <person name="Park H.-J."/>
            <person name="Ramirez L."/>
            <person name="Alfaro M."/>
            <person name="Sun H."/>
            <person name="Tritt A."/>
            <person name="Yoshinaga Y."/>
            <person name="Zwiers L.-H."/>
            <person name="Turgeon B."/>
            <person name="Goodwin S."/>
            <person name="Spatafora J."/>
            <person name="Crous P."/>
            <person name="Grigoriev I."/>
        </authorList>
    </citation>
    <scope>NUCLEOTIDE SEQUENCE</scope>
    <source>
        <strain evidence="1">CBS 107.79</strain>
    </source>
</reference>
<name>A0A6A5VAP6_9PLEO</name>
<evidence type="ECO:0000313" key="1">
    <source>
        <dbReference type="EMBL" id="KAF1972096.1"/>
    </source>
</evidence>
<evidence type="ECO:0000313" key="2">
    <source>
        <dbReference type="Proteomes" id="UP000800036"/>
    </source>
</evidence>
<dbReference type="AlphaFoldDB" id="A0A6A5VAP6"/>
<dbReference type="Proteomes" id="UP000800036">
    <property type="component" value="Unassembled WGS sequence"/>
</dbReference>
<dbReference type="EMBL" id="ML976689">
    <property type="protein sequence ID" value="KAF1972096.1"/>
    <property type="molecule type" value="Genomic_DNA"/>
</dbReference>
<accession>A0A6A5VAP6</accession>
<gene>
    <name evidence="1" type="ORF">BU23DRAFT_165911</name>
</gene>
<sequence>MVLGSSTLFVVYACTFPPLRKPGPNIDLPVIPSTKYSLRELDQAIALATGIITLIYSAYDAYKSWILSDWDRYLYWRRLCNSHIESGFLGASEASLWKEQLSEFDSHVKEVLQAPETMPFVRAIEEVDQRQDQEFTQMFCGDYSL</sequence>